<evidence type="ECO:0000256" key="1">
    <source>
        <dbReference type="ARBA" id="ARBA00022605"/>
    </source>
</evidence>
<dbReference type="GO" id="GO:0050118">
    <property type="term" value="F:N-acetyldiaminopimelate deacetylase activity"/>
    <property type="evidence" value="ECO:0007669"/>
    <property type="project" value="UniProtKB-ARBA"/>
</dbReference>
<evidence type="ECO:0000256" key="4">
    <source>
        <dbReference type="ARBA" id="ARBA00023154"/>
    </source>
</evidence>
<accession>A0A109RHN4</accession>
<dbReference type="InterPro" id="IPR036264">
    <property type="entry name" value="Bact_exopeptidase_dim_dom"/>
</dbReference>
<dbReference type="Gene3D" id="3.30.70.360">
    <property type="match status" value="1"/>
</dbReference>
<proteinExistence type="predicted"/>
<gene>
    <name evidence="6" type="ORF">AWM75_03385</name>
</gene>
<keyword evidence="7" id="KW-1185">Reference proteome</keyword>
<dbReference type="STRING" id="128944.AWM75_03385"/>
<keyword evidence="5" id="KW-0479">Metal-binding</keyword>
<dbReference type="Pfam" id="PF07687">
    <property type="entry name" value="M20_dimer"/>
    <property type="match status" value="1"/>
</dbReference>
<feature type="binding site" evidence="5">
    <location>
        <position position="143"/>
    </location>
    <ligand>
        <name>Mn(2+)</name>
        <dbReference type="ChEBI" id="CHEBI:29035"/>
        <label>2</label>
    </ligand>
</feature>
<dbReference type="PANTHER" id="PTHR11014:SF63">
    <property type="entry name" value="METALLOPEPTIDASE, PUTATIVE (AFU_ORTHOLOGUE AFUA_6G09600)-RELATED"/>
    <property type="match status" value="1"/>
</dbReference>
<keyword evidence="5" id="KW-0464">Manganese</keyword>
<dbReference type="SUPFAM" id="SSF55031">
    <property type="entry name" value="Bacterial exopeptidase dimerisation domain"/>
    <property type="match status" value="1"/>
</dbReference>
<dbReference type="PIRSF" id="PIRSF005962">
    <property type="entry name" value="Pept_M20D_amidohydro"/>
    <property type="match status" value="1"/>
</dbReference>
<evidence type="ECO:0000256" key="2">
    <source>
        <dbReference type="ARBA" id="ARBA00022801"/>
    </source>
</evidence>
<dbReference type="Gene3D" id="3.40.630.10">
    <property type="entry name" value="Zn peptidases"/>
    <property type="match status" value="1"/>
</dbReference>
<dbReference type="KEGG" id="auh:AWM75_03385"/>
<dbReference type="InterPro" id="IPR002933">
    <property type="entry name" value="Peptidase_M20"/>
</dbReference>
<dbReference type="GO" id="GO:0019877">
    <property type="term" value="P:diaminopimelate biosynthetic process"/>
    <property type="evidence" value="ECO:0007669"/>
    <property type="project" value="UniProtKB-KW"/>
</dbReference>
<organism evidence="6 7">
    <name type="scientific">Aerococcus urinaehominis</name>
    <dbReference type="NCBI Taxonomy" id="128944"/>
    <lineage>
        <taxon>Bacteria</taxon>
        <taxon>Bacillati</taxon>
        <taxon>Bacillota</taxon>
        <taxon>Bacilli</taxon>
        <taxon>Lactobacillales</taxon>
        <taxon>Aerococcaceae</taxon>
        <taxon>Aerococcus</taxon>
    </lineage>
</organism>
<dbReference type="Proteomes" id="UP000062260">
    <property type="component" value="Chromosome"/>
</dbReference>
<keyword evidence="2 6" id="KW-0378">Hydrolase</keyword>
<evidence type="ECO:0000313" key="7">
    <source>
        <dbReference type="Proteomes" id="UP000062260"/>
    </source>
</evidence>
<dbReference type="GO" id="GO:0009085">
    <property type="term" value="P:lysine biosynthetic process"/>
    <property type="evidence" value="ECO:0007669"/>
    <property type="project" value="UniProtKB-KW"/>
</dbReference>
<dbReference type="Pfam" id="PF01546">
    <property type="entry name" value="Peptidase_M20"/>
    <property type="match status" value="1"/>
</dbReference>
<feature type="binding site" evidence="5">
    <location>
        <position position="107"/>
    </location>
    <ligand>
        <name>Mn(2+)</name>
        <dbReference type="ChEBI" id="CHEBI:29035"/>
        <label>2</label>
    </ligand>
</feature>
<reference evidence="6 7" key="1">
    <citation type="journal article" date="2016" name="Genome Announc.">
        <title>Complete Genome Sequences of Aerococcus christensenii CCUG 28831T, Aerococcus sanguinicola CCUG 43001T, Aerococcus urinae CCUG 36881T, Aerococcus urinaeequi CCUG 28094T, Aerococcus urinaehominis CCUG 42038 BT, and Aerococcus viridans CCUG 4311T.</title>
        <authorList>
            <person name="Carkaci D."/>
            <person name="Dargis R."/>
            <person name="Nielsen X.C."/>
            <person name="Skovgaard O."/>
            <person name="Fuursted K."/>
            <person name="Christensen J.J."/>
        </authorList>
    </citation>
    <scope>NUCLEOTIDE SEQUENCE [LARGE SCALE GENOMIC DNA]</scope>
    <source>
        <strain evidence="6 7">CCUG42038B</strain>
    </source>
</reference>
<dbReference type="EMBL" id="CP014163">
    <property type="protein sequence ID" value="AMB99101.1"/>
    <property type="molecule type" value="Genomic_DNA"/>
</dbReference>
<dbReference type="InterPro" id="IPR011650">
    <property type="entry name" value="Peptidase_M20_dimer"/>
</dbReference>
<dbReference type="SUPFAM" id="SSF53187">
    <property type="entry name" value="Zn-dependent exopeptidases"/>
    <property type="match status" value="1"/>
</dbReference>
<evidence type="ECO:0000256" key="3">
    <source>
        <dbReference type="ARBA" id="ARBA00022915"/>
    </source>
</evidence>
<sequence length="401" mass="43608">MDIIKLAQAEQAALVKWRRDLHQCPELGLELPQTVAYISQQLDDLGISYDASYVNGNAIVALIEGQGDPAWSGPDRVLAMRADMDGLPIQEATGHDFASKNKNMHACGHDSHVAMLLAAAKILQANRSAFAGTVKLLFQPGEEYPGGAEPMIKEGAMENPQVTMVTGFHAGHIDPNTPAGKIGYCQGPMMASMDRFLIEVKGQGWHGAYPESSRDPIAAAGQLITAIQTIKSRNIKATTPAVVSITRVEGGYNQNIIPDKVELEGTVRAFDDQVRKKIASRLQEIATGIGQAMDVDCQLTYDYKYPAVINDPQASQILTASLKDLFGPDKLHELTDPLMGGEDFAYYLKEAPGAFFFLANPGLIDGSFHGHHHSKFDIDEDLMYMGTAAFVKMALDYLKAK</sequence>
<dbReference type="PANTHER" id="PTHR11014">
    <property type="entry name" value="PEPTIDASE M20 FAMILY MEMBER"/>
    <property type="match status" value="1"/>
</dbReference>
<feature type="binding site" evidence="5">
    <location>
        <position position="372"/>
    </location>
    <ligand>
        <name>Mn(2+)</name>
        <dbReference type="ChEBI" id="CHEBI:29035"/>
        <label>2</label>
    </ligand>
</feature>
<keyword evidence="4" id="KW-0457">Lysine biosynthesis</keyword>
<keyword evidence="3" id="KW-0220">Diaminopimelate biosynthesis</keyword>
<dbReference type="AlphaFoldDB" id="A0A109RHN4"/>
<dbReference type="OrthoDB" id="9776731at2"/>
<comment type="cofactor">
    <cofactor evidence="5">
        <name>Mn(2+)</name>
        <dbReference type="ChEBI" id="CHEBI:29035"/>
    </cofactor>
    <text evidence="5">The Mn(2+) ion enhances activity.</text>
</comment>
<dbReference type="FunFam" id="3.30.70.360:FF:000001">
    <property type="entry name" value="N-acetyldiaminopimelate deacetylase"/>
    <property type="match status" value="1"/>
</dbReference>
<evidence type="ECO:0000256" key="5">
    <source>
        <dbReference type="PIRSR" id="PIRSR005962-1"/>
    </source>
</evidence>
<dbReference type="CDD" id="cd03886">
    <property type="entry name" value="M20_Acy1"/>
    <property type="match status" value="1"/>
</dbReference>
<feature type="binding site" evidence="5">
    <location>
        <position position="109"/>
    </location>
    <ligand>
        <name>Mn(2+)</name>
        <dbReference type="ChEBI" id="CHEBI:29035"/>
        <label>2</label>
    </ligand>
</feature>
<dbReference type="InterPro" id="IPR017439">
    <property type="entry name" value="Amidohydrolase"/>
</dbReference>
<reference evidence="7" key="2">
    <citation type="submission" date="2016-01" db="EMBL/GenBank/DDBJ databases">
        <title>Six Aerococcus type strain genome sequencing and assembly using PacBio and Illumina Hiseq.</title>
        <authorList>
            <person name="Carkaci D."/>
            <person name="Dargis R."/>
            <person name="Nielsen X.C."/>
            <person name="Skovgaard O."/>
            <person name="Fuursted K."/>
            <person name="Christensen J.J."/>
        </authorList>
    </citation>
    <scope>NUCLEOTIDE SEQUENCE [LARGE SCALE GENOMIC DNA]</scope>
    <source>
        <strain evidence="7">CCUG42038B</strain>
    </source>
</reference>
<evidence type="ECO:0000313" key="6">
    <source>
        <dbReference type="EMBL" id="AMB99101.1"/>
    </source>
</evidence>
<keyword evidence="1" id="KW-0028">Amino-acid biosynthesis</keyword>
<dbReference type="NCBIfam" id="TIGR01891">
    <property type="entry name" value="amidohydrolases"/>
    <property type="match status" value="1"/>
</dbReference>
<dbReference type="GO" id="GO:0046872">
    <property type="term" value="F:metal ion binding"/>
    <property type="evidence" value="ECO:0007669"/>
    <property type="project" value="UniProtKB-KW"/>
</dbReference>
<dbReference type="RefSeq" id="WP_067978217.1">
    <property type="nucleotide sequence ID" value="NZ_CP014163.1"/>
</dbReference>
<protein>
    <submittedName>
        <fullName evidence="6">N-acyl-L-amino acid amidohydrolase</fullName>
    </submittedName>
</protein>
<feature type="binding site" evidence="5">
    <location>
        <position position="172"/>
    </location>
    <ligand>
        <name>Mn(2+)</name>
        <dbReference type="ChEBI" id="CHEBI:29035"/>
        <label>2</label>
    </ligand>
</feature>
<name>A0A109RHN4_9LACT</name>